<reference evidence="1" key="1">
    <citation type="submission" date="2014-05" db="EMBL/GenBank/DDBJ databases">
        <title>The transcriptome of the halophilic microalga Tetraselmis sp. GSL018 isolated from the Great Salt Lake, Utah.</title>
        <authorList>
            <person name="Jinkerson R.E."/>
            <person name="D'Adamo S."/>
            <person name="Posewitz M.C."/>
        </authorList>
    </citation>
    <scope>NUCLEOTIDE SEQUENCE</scope>
    <source>
        <strain evidence="1">GSL018</strain>
    </source>
</reference>
<name>A0A061SAQ6_9CHLO</name>
<proteinExistence type="predicted"/>
<dbReference type="EMBL" id="GBEZ01003818">
    <property type="protein sequence ID" value="JAC81348.1"/>
    <property type="molecule type" value="Transcribed_RNA"/>
</dbReference>
<dbReference type="Gene3D" id="3.40.50.1000">
    <property type="entry name" value="HAD superfamily/HAD-like"/>
    <property type="match status" value="1"/>
</dbReference>
<evidence type="ECO:0000313" key="1">
    <source>
        <dbReference type="EMBL" id="JAC81348.1"/>
    </source>
</evidence>
<feature type="non-terminal residue" evidence="1">
    <location>
        <position position="1"/>
    </location>
</feature>
<organism evidence="1">
    <name type="scientific">Tetraselmis sp. GSL018</name>
    <dbReference type="NCBI Taxonomy" id="582737"/>
    <lineage>
        <taxon>Eukaryota</taxon>
        <taxon>Viridiplantae</taxon>
        <taxon>Chlorophyta</taxon>
        <taxon>core chlorophytes</taxon>
        <taxon>Chlorodendrophyceae</taxon>
        <taxon>Chlorodendrales</taxon>
        <taxon>Chlorodendraceae</taxon>
        <taxon>Tetraselmis</taxon>
    </lineage>
</organism>
<dbReference type="AlphaFoldDB" id="A0A061SAQ6"/>
<accession>A0A061SAQ6</accession>
<dbReference type="InterPro" id="IPR023214">
    <property type="entry name" value="HAD_sf"/>
</dbReference>
<gene>
    <name evidence="1" type="ORF">TSPGSL018_8153</name>
</gene>
<evidence type="ECO:0008006" key="2">
    <source>
        <dbReference type="Google" id="ProtNLM"/>
    </source>
</evidence>
<protein>
    <recommendedName>
        <fullName evidence="2">FCP1 homology domain-containing protein</fullName>
    </recommendedName>
</protein>
<sequence length="522" mass="58839">VQSFPLDESQSYNLQDLVCRRVLKLPEELLSQVDSIEIYYDEYGQRASDSPLPRVPFQKLYLSGVYRVVLPTDLLEIVRSNSELSSRLFTHRGERKSRRWRSPGDAWTFSVNVTQHPPAAALLPARARLVKLKVTALSSPSSGCAEVQVAHAICSRHFQRAMFEKLVAIREEGPDLELVPVEGDGKAEEKQSFLEYLSIGKIVLEIEKFAGGNSLLLKTSGEEKSLLHGYVVDPDFILELAKKELGELLNRNQLALVLDIDETILTTFHGCNGQRPMQEHMHPHLPLKPGTQYIPVSRERLAGMPCGQRVHLWFSDGSGRVYATAVRDAVYKVLHLQLEGKYRIFFMTCGSQDYGQRALQAVRCYLMENCDPGNAPEILNTEILSSVFSGENVVSVHELAHFLYKKAPHLENWGPKSFKQLFVFASFPEFHSKRILGVDDTITHLSRGRGFPMSSNYDPEDRAQVRRIPRMVGTTSSMKPEQQQSWDVMYRLLCDVHQSVTSTDGVSVKDALSSDYGTVVLD</sequence>